<feature type="domain" description="F-box" evidence="1">
    <location>
        <begin position="66"/>
        <end position="121"/>
    </location>
</feature>
<dbReference type="SUPFAM" id="SSF52047">
    <property type="entry name" value="RNI-like"/>
    <property type="match status" value="1"/>
</dbReference>
<dbReference type="SUPFAM" id="SSF81383">
    <property type="entry name" value="F-box domain"/>
    <property type="match status" value="1"/>
</dbReference>
<accession>A0A371D056</accession>
<dbReference type="Proteomes" id="UP000256964">
    <property type="component" value="Unassembled WGS sequence"/>
</dbReference>
<evidence type="ECO:0000313" key="3">
    <source>
        <dbReference type="Proteomes" id="UP000256964"/>
    </source>
</evidence>
<protein>
    <recommendedName>
        <fullName evidence="1">F-box domain-containing protein</fullName>
    </recommendedName>
</protein>
<keyword evidence="3" id="KW-1185">Reference proteome</keyword>
<evidence type="ECO:0000313" key="2">
    <source>
        <dbReference type="EMBL" id="RDX45930.1"/>
    </source>
</evidence>
<proteinExistence type="predicted"/>
<dbReference type="InterPro" id="IPR036047">
    <property type="entry name" value="F-box-like_dom_sf"/>
</dbReference>
<dbReference type="Gene3D" id="1.20.1280.50">
    <property type="match status" value="1"/>
</dbReference>
<dbReference type="OrthoDB" id="2753427at2759"/>
<dbReference type="InterPro" id="IPR032675">
    <property type="entry name" value="LRR_dom_sf"/>
</dbReference>
<dbReference type="Pfam" id="PF12937">
    <property type="entry name" value="F-box-like"/>
    <property type="match status" value="1"/>
</dbReference>
<organism evidence="2 3">
    <name type="scientific">Lentinus brumalis</name>
    <dbReference type="NCBI Taxonomy" id="2498619"/>
    <lineage>
        <taxon>Eukaryota</taxon>
        <taxon>Fungi</taxon>
        <taxon>Dikarya</taxon>
        <taxon>Basidiomycota</taxon>
        <taxon>Agaricomycotina</taxon>
        <taxon>Agaricomycetes</taxon>
        <taxon>Polyporales</taxon>
        <taxon>Polyporaceae</taxon>
        <taxon>Lentinus</taxon>
    </lineage>
</organism>
<sequence length="564" mass="63471">MALRNTSTAVELAGAVFNEDFSKSHAESLAARSRNERITAILARQRRLEQELAEVKRLLNGEALVNTLPEELLAEVFYYIGRYSTPMAEGPDARDWSVVRLVCHHWDTVIYTTPRFWRRIRVQRSMRWLALCLSRSHNATVSISYNFRTYPTFPSPDCHLSEVLIPHIARVYALQILGFDAHRARLTSNLWQSMPSLRELSLRRESIGTKVTSLCILPATLSRLQVLSICCPVDIQGIDQCRELRKLTLQHIPASSLDSLIVLLSTNRSIREVDVRDDKRSDEMPITMPAHTDDTVILPELRILRLVTSSRTLASAILRRYRFPAATEIKITLKARGLRLRASGAQFLHAILLPEMLSFDMIFPMFRRTTDLVLFCDHDDASLLATGTGYRMSIAIVDIGSAVSQVPLADILKMLPAAPVSTVSIDASFADYPHDLYQPLWEAFFAATPHLETLALTGCGADECVWNGLLNTSIAARNMANQCCPRLHTVSVDDELISPPYLLRDVVSSMIEALRYRNERGLRLARLEFQVQDEDRDSNGAEAEKQYSQVLGGLVGGLSFFVFK</sequence>
<dbReference type="STRING" id="139420.A0A371D056"/>
<dbReference type="AlphaFoldDB" id="A0A371D056"/>
<dbReference type="EMBL" id="KZ857432">
    <property type="protein sequence ID" value="RDX45930.1"/>
    <property type="molecule type" value="Genomic_DNA"/>
</dbReference>
<dbReference type="InterPro" id="IPR001810">
    <property type="entry name" value="F-box_dom"/>
</dbReference>
<evidence type="ECO:0000259" key="1">
    <source>
        <dbReference type="Pfam" id="PF12937"/>
    </source>
</evidence>
<name>A0A371D056_9APHY</name>
<dbReference type="Gene3D" id="3.80.10.10">
    <property type="entry name" value="Ribonuclease Inhibitor"/>
    <property type="match status" value="1"/>
</dbReference>
<reference evidence="2 3" key="1">
    <citation type="journal article" date="2018" name="Biotechnol. Biofuels">
        <title>Integrative visual omics of the white-rot fungus Polyporus brumalis exposes the biotechnological potential of its oxidative enzymes for delignifying raw plant biomass.</title>
        <authorList>
            <person name="Miyauchi S."/>
            <person name="Rancon A."/>
            <person name="Drula E."/>
            <person name="Hage H."/>
            <person name="Chaduli D."/>
            <person name="Favel A."/>
            <person name="Grisel S."/>
            <person name="Henrissat B."/>
            <person name="Herpoel-Gimbert I."/>
            <person name="Ruiz-Duenas F.J."/>
            <person name="Chevret D."/>
            <person name="Hainaut M."/>
            <person name="Lin J."/>
            <person name="Wang M."/>
            <person name="Pangilinan J."/>
            <person name="Lipzen A."/>
            <person name="Lesage-Meessen L."/>
            <person name="Navarro D."/>
            <person name="Riley R."/>
            <person name="Grigoriev I.V."/>
            <person name="Zhou S."/>
            <person name="Raouche S."/>
            <person name="Rosso M.N."/>
        </authorList>
    </citation>
    <scope>NUCLEOTIDE SEQUENCE [LARGE SCALE GENOMIC DNA]</scope>
    <source>
        <strain evidence="2 3">BRFM 1820</strain>
    </source>
</reference>
<gene>
    <name evidence="2" type="ORF">OH76DRAFT_1407507</name>
</gene>